<reference evidence="1" key="1">
    <citation type="submission" date="2014-11" db="EMBL/GenBank/DDBJ databases">
        <authorList>
            <person name="Amaro Gonzalez C."/>
        </authorList>
    </citation>
    <scope>NUCLEOTIDE SEQUENCE</scope>
</reference>
<dbReference type="AlphaFoldDB" id="A0A0E9PEK2"/>
<sequence length="19" mass="2157">MLNSSKMQSIYNNLNSVTI</sequence>
<reference evidence="1" key="2">
    <citation type="journal article" date="2015" name="Fish Shellfish Immunol.">
        <title>Early steps in the European eel (Anguilla anguilla)-Vibrio vulnificus interaction in the gills: Role of the RtxA13 toxin.</title>
        <authorList>
            <person name="Callol A."/>
            <person name="Pajuelo D."/>
            <person name="Ebbesson L."/>
            <person name="Teles M."/>
            <person name="MacKenzie S."/>
            <person name="Amaro C."/>
        </authorList>
    </citation>
    <scope>NUCLEOTIDE SEQUENCE</scope>
</reference>
<protein>
    <submittedName>
        <fullName evidence="1">Uncharacterized protein</fullName>
    </submittedName>
</protein>
<proteinExistence type="predicted"/>
<evidence type="ECO:0000313" key="1">
    <source>
        <dbReference type="EMBL" id="JAH02949.1"/>
    </source>
</evidence>
<name>A0A0E9PEK2_ANGAN</name>
<organism evidence="1">
    <name type="scientific">Anguilla anguilla</name>
    <name type="common">European freshwater eel</name>
    <name type="synonym">Muraena anguilla</name>
    <dbReference type="NCBI Taxonomy" id="7936"/>
    <lineage>
        <taxon>Eukaryota</taxon>
        <taxon>Metazoa</taxon>
        <taxon>Chordata</taxon>
        <taxon>Craniata</taxon>
        <taxon>Vertebrata</taxon>
        <taxon>Euteleostomi</taxon>
        <taxon>Actinopterygii</taxon>
        <taxon>Neopterygii</taxon>
        <taxon>Teleostei</taxon>
        <taxon>Anguilliformes</taxon>
        <taxon>Anguillidae</taxon>
        <taxon>Anguilla</taxon>
    </lineage>
</organism>
<accession>A0A0E9PEK2</accession>
<dbReference type="EMBL" id="GBXM01105628">
    <property type="protein sequence ID" value="JAH02949.1"/>
    <property type="molecule type" value="Transcribed_RNA"/>
</dbReference>